<keyword evidence="6" id="KW-0560">Oxidoreductase</keyword>
<evidence type="ECO:0000313" key="11">
    <source>
        <dbReference type="EMBL" id="ATY85289.1"/>
    </source>
</evidence>
<evidence type="ECO:0000256" key="5">
    <source>
        <dbReference type="ARBA" id="ARBA00022989"/>
    </source>
</evidence>
<keyword evidence="4 8" id="KW-0812">Transmembrane</keyword>
<dbReference type="InterPro" id="IPR024791">
    <property type="entry name" value="Cyt_c/ubiquinol_Oxase_su3"/>
</dbReference>
<keyword evidence="3" id="KW-1003">Cell membrane</keyword>
<comment type="similarity">
    <text evidence="2 8">Belongs to the cytochrome c oxidase subunit 3 family.</text>
</comment>
<dbReference type="FunFam" id="1.20.120.80:FF:000001">
    <property type="entry name" value="Cytochrome (Ubi)quinol oxidase subunit III"/>
    <property type="match status" value="1"/>
</dbReference>
<dbReference type="InterPro" id="IPR033946">
    <property type="entry name" value="Ubiquinol_oxase_su3_dom"/>
</dbReference>
<gene>
    <name evidence="11" type="ORF">CVV65_10440</name>
</gene>
<evidence type="ECO:0000256" key="8">
    <source>
        <dbReference type="RuleBase" id="RU003376"/>
    </source>
</evidence>
<dbReference type="Gene3D" id="1.20.120.80">
    <property type="entry name" value="Cytochrome c oxidase, subunit III, four-helix bundle"/>
    <property type="match status" value="1"/>
</dbReference>
<dbReference type="KEGG" id="kyr:CVV65_10440"/>
<evidence type="ECO:0000256" key="3">
    <source>
        <dbReference type="ARBA" id="ARBA00022475"/>
    </source>
</evidence>
<dbReference type="Proteomes" id="UP000231932">
    <property type="component" value="Chromosome"/>
</dbReference>
<evidence type="ECO:0000256" key="9">
    <source>
        <dbReference type="SAM" id="Phobius"/>
    </source>
</evidence>
<dbReference type="Pfam" id="PF00510">
    <property type="entry name" value="COX3"/>
    <property type="match status" value="1"/>
</dbReference>
<proteinExistence type="inferred from homology"/>
<keyword evidence="12" id="KW-1185">Reference proteome</keyword>
<dbReference type="PANTHER" id="PTHR11403">
    <property type="entry name" value="CYTOCHROME C OXIDASE SUBUNIT III"/>
    <property type="match status" value="1"/>
</dbReference>
<dbReference type="GO" id="GO:0005886">
    <property type="term" value="C:plasma membrane"/>
    <property type="evidence" value="ECO:0007669"/>
    <property type="project" value="UniProtKB-SubCell"/>
</dbReference>
<evidence type="ECO:0000313" key="12">
    <source>
        <dbReference type="Proteomes" id="UP000231932"/>
    </source>
</evidence>
<dbReference type="PANTHER" id="PTHR11403:SF2">
    <property type="entry name" value="CYTOCHROME BO(3) UBIQUINOL OXIDASE SUBUNIT 3"/>
    <property type="match status" value="1"/>
</dbReference>
<dbReference type="InterPro" id="IPR035973">
    <property type="entry name" value="Cyt_c_oxidase_su3-like_sf"/>
</dbReference>
<dbReference type="InterPro" id="IPR013833">
    <property type="entry name" value="Cyt_c_oxidase_su3_a-hlx"/>
</dbReference>
<feature type="transmembrane region" description="Helical" evidence="9">
    <location>
        <begin position="150"/>
        <end position="176"/>
    </location>
</feature>
<dbReference type="AlphaFoldDB" id="A0A2K8N7F8"/>
<feature type="transmembrane region" description="Helical" evidence="9">
    <location>
        <begin position="113"/>
        <end position="130"/>
    </location>
</feature>
<evidence type="ECO:0000256" key="4">
    <source>
        <dbReference type="ARBA" id="ARBA00022692"/>
    </source>
</evidence>
<dbReference type="GO" id="GO:0004129">
    <property type="term" value="F:cytochrome-c oxidase activity"/>
    <property type="evidence" value="ECO:0007669"/>
    <property type="project" value="InterPro"/>
</dbReference>
<keyword evidence="7 9" id="KW-0472">Membrane</keyword>
<dbReference type="GO" id="GO:0019646">
    <property type="term" value="P:aerobic electron transport chain"/>
    <property type="evidence" value="ECO:0007669"/>
    <property type="project" value="InterPro"/>
</dbReference>
<dbReference type="EMBL" id="CP024955">
    <property type="protein sequence ID" value="ATY85289.1"/>
    <property type="molecule type" value="Genomic_DNA"/>
</dbReference>
<dbReference type="PROSITE" id="PS50253">
    <property type="entry name" value="COX3"/>
    <property type="match status" value="1"/>
</dbReference>
<feature type="transmembrane region" description="Helical" evidence="9">
    <location>
        <begin position="84"/>
        <end position="104"/>
    </location>
</feature>
<dbReference type="InterPro" id="IPR000298">
    <property type="entry name" value="Cyt_c_oxidase-like_su3"/>
</dbReference>
<dbReference type="GO" id="GO:0016491">
    <property type="term" value="F:oxidoreductase activity"/>
    <property type="evidence" value="ECO:0007669"/>
    <property type="project" value="UniProtKB-KW"/>
</dbReference>
<sequence>MAVVERELKRVAGRAHQEGPLQEDAGRGPLEYRDPHQAVKIFGFWLFLATDMLLFACLFATYLVLRTHTDGGPTAWELFDIPGFTAETFLLLTSSFTGGLATLAMRRDRRNQVLGWLAVTMALGLGFLGLEIKEFAADVAVGATMQRSGFLSAFFTLVGTHGAHVTYGILWMLMVFIQVARRGLTMQTARKVFTVNLYWHFLDVVWVFIFTVVYLFGVVM</sequence>
<dbReference type="SUPFAM" id="SSF81452">
    <property type="entry name" value="Cytochrome c oxidase subunit III-like"/>
    <property type="match status" value="1"/>
</dbReference>
<keyword evidence="5 9" id="KW-1133">Transmembrane helix</keyword>
<evidence type="ECO:0000256" key="1">
    <source>
        <dbReference type="ARBA" id="ARBA00004651"/>
    </source>
</evidence>
<reference evidence="12" key="1">
    <citation type="submission" date="2017-11" db="EMBL/GenBank/DDBJ databases">
        <title>Complete Genome Sequence of Kyrpidia sp. Strain EA-1, a thermophilic, hydrogen-oxidizing Bacterium, isolated from the Azores.</title>
        <authorList>
            <person name="Reiner J.E."/>
            <person name="Lapp C.J."/>
            <person name="Bunk B."/>
            <person name="Gescher J."/>
        </authorList>
    </citation>
    <scope>NUCLEOTIDE SEQUENCE [LARGE SCALE GENOMIC DNA]</scope>
    <source>
        <strain evidence="12">EA-1</strain>
    </source>
</reference>
<evidence type="ECO:0000256" key="2">
    <source>
        <dbReference type="ARBA" id="ARBA00010581"/>
    </source>
</evidence>
<feature type="transmembrane region" description="Helical" evidence="9">
    <location>
        <begin position="197"/>
        <end position="217"/>
    </location>
</feature>
<name>A0A2K8N7F8_9BACL</name>
<accession>A0A2K8N7F8</accession>
<evidence type="ECO:0000256" key="7">
    <source>
        <dbReference type="ARBA" id="ARBA00023136"/>
    </source>
</evidence>
<organism evidence="11 12">
    <name type="scientific">Kyrpidia spormannii</name>
    <dbReference type="NCBI Taxonomy" id="2055160"/>
    <lineage>
        <taxon>Bacteria</taxon>
        <taxon>Bacillati</taxon>
        <taxon>Bacillota</taxon>
        <taxon>Bacilli</taxon>
        <taxon>Bacillales</taxon>
        <taxon>Alicyclobacillaceae</taxon>
        <taxon>Kyrpidia</taxon>
    </lineage>
</organism>
<feature type="domain" description="Heme-copper oxidase subunit III family profile" evidence="10">
    <location>
        <begin position="42"/>
        <end position="218"/>
    </location>
</feature>
<evidence type="ECO:0000259" key="10">
    <source>
        <dbReference type="PROSITE" id="PS50253"/>
    </source>
</evidence>
<evidence type="ECO:0000256" key="6">
    <source>
        <dbReference type="ARBA" id="ARBA00023002"/>
    </source>
</evidence>
<dbReference type="CDD" id="cd02863">
    <property type="entry name" value="Ubiquinol_oxidase_III"/>
    <property type="match status" value="1"/>
</dbReference>
<protein>
    <submittedName>
        <fullName evidence="11">Cytochrome o ubiquinol oxidase subunit III</fullName>
    </submittedName>
</protein>
<comment type="subcellular location">
    <subcellularLocation>
        <location evidence="1 8">Cell membrane</location>
        <topology evidence="1 8">Multi-pass membrane protein</topology>
    </subcellularLocation>
</comment>
<feature type="transmembrane region" description="Helical" evidence="9">
    <location>
        <begin position="42"/>
        <end position="64"/>
    </location>
</feature>
<dbReference type="OrthoDB" id="9810850at2"/>
<dbReference type="RefSeq" id="WP_100668076.1">
    <property type="nucleotide sequence ID" value="NZ_CP024955.1"/>
</dbReference>